<dbReference type="Pfam" id="PF00069">
    <property type="entry name" value="Pkinase"/>
    <property type="match status" value="1"/>
</dbReference>
<accession>A0A8H4QTG1</accession>
<dbReference type="OrthoDB" id="4062651at2759"/>
<evidence type="ECO:0000313" key="2">
    <source>
        <dbReference type="EMBL" id="KAF4617042.1"/>
    </source>
</evidence>
<evidence type="ECO:0000259" key="1">
    <source>
        <dbReference type="PROSITE" id="PS50011"/>
    </source>
</evidence>
<sequence length="197" mass="22484">MKVSSKNEAWVVENGEPVYSQTQIILKEANQHCANTARRYRTTSEVDLDELDPIPIPASHIWPLLPPNFTRAPEPLPQKYYVKQPIPPYYDDAEDSRPFDADLFSRDIKEGMEHLHTLGLIHCDLKQTNIMMDGDIPLIIDFGSCQRDGEVLSEGGKSGWTSEGFKFTRPENGQYGLSKIRDFLFQGKNEEKRVEIS</sequence>
<gene>
    <name evidence="2" type="ORF">G7Y89_g15107</name>
</gene>
<name>A0A8H4QTG1_9HELO</name>
<dbReference type="InterPro" id="IPR011009">
    <property type="entry name" value="Kinase-like_dom_sf"/>
</dbReference>
<dbReference type="PROSITE" id="PS00108">
    <property type="entry name" value="PROTEIN_KINASE_ST"/>
    <property type="match status" value="1"/>
</dbReference>
<dbReference type="AlphaFoldDB" id="A0A8H4QTG1"/>
<comment type="caution">
    <text evidence="2">The sequence shown here is derived from an EMBL/GenBank/DDBJ whole genome shotgun (WGS) entry which is preliminary data.</text>
</comment>
<feature type="domain" description="Protein kinase" evidence="1">
    <location>
        <begin position="1"/>
        <end position="197"/>
    </location>
</feature>
<dbReference type="SUPFAM" id="SSF56112">
    <property type="entry name" value="Protein kinase-like (PK-like)"/>
    <property type="match status" value="1"/>
</dbReference>
<dbReference type="GO" id="GO:0004672">
    <property type="term" value="F:protein kinase activity"/>
    <property type="evidence" value="ECO:0007669"/>
    <property type="project" value="InterPro"/>
</dbReference>
<dbReference type="InterPro" id="IPR000719">
    <property type="entry name" value="Prot_kinase_dom"/>
</dbReference>
<dbReference type="EMBL" id="JAAMPI010002207">
    <property type="protein sequence ID" value="KAF4617042.1"/>
    <property type="molecule type" value="Genomic_DNA"/>
</dbReference>
<evidence type="ECO:0000313" key="3">
    <source>
        <dbReference type="Proteomes" id="UP000566819"/>
    </source>
</evidence>
<dbReference type="PROSITE" id="PS50011">
    <property type="entry name" value="PROTEIN_KINASE_DOM"/>
    <property type="match status" value="1"/>
</dbReference>
<reference evidence="2 3" key="1">
    <citation type="submission" date="2020-03" db="EMBL/GenBank/DDBJ databases">
        <title>Draft Genome Sequence of Cudoniella acicularis.</title>
        <authorList>
            <person name="Buettner E."/>
            <person name="Kellner H."/>
        </authorList>
    </citation>
    <scope>NUCLEOTIDE SEQUENCE [LARGE SCALE GENOMIC DNA]</scope>
    <source>
        <strain evidence="2 3">DSM 108380</strain>
    </source>
</reference>
<dbReference type="GO" id="GO:0005524">
    <property type="term" value="F:ATP binding"/>
    <property type="evidence" value="ECO:0007669"/>
    <property type="project" value="InterPro"/>
</dbReference>
<proteinExistence type="predicted"/>
<dbReference type="Gene3D" id="1.10.510.10">
    <property type="entry name" value="Transferase(Phosphotransferase) domain 1"/>
    <property type="match status" value="1"/>
</dbReference>
<organism evidence="2 3">
    <name type="scientific">Cudoniella acicularis</name>
    <dbReference type="NCBI Taxonomy" id="354080"/>
    <lineage>
        <taxon>Eukaryota</taxon>
        <taxon>Fungi</taxon>
        <taxon>Dikarya</taxon>
        <taxon>Ascomycota</taxon>
        <taxon>Pezizomycotina</taxon>
        <taxon>Leotiomycetes</taxon>
        <taxon>Helotiales</taxon>
        <taxon>Tricladiaceae</taxon>
        <taxon>Cudoniella</taxon>
    </lineage>
</organism>
<keyword evidence="3" id="KW-1185">Reference proteome</keyword>
<protein>
    <recommendedName>
        <fullName evidence="1">Protein kinase domain-containing protein</fullName>
    </recommendedName>
</protein>
<dbReference type="Proteomes" id="UP000566819">
    <property type="component" value="Unassembled WGS sequence"/>
</dbReference>
<dbReference type="InterPro" id="IPR008271">
    <property type="entry name" value="Ser/Thr_kinase_AS"/>
</dbReference>